<feature type="region of interest" description="Disordered" evidence="13">
    <location>
        <begin position="463"/>
        <end position="501"/>
    </location>
</feature>
<feature type="compositionally biased region" description="Polar residues" evidence="13">
    <location>
        <begin position="592"/>
        <end position="603"/>
    </location>
</feature>
<dbReference type="PROSITE" id="PS50157">
    <property type="entry name" value="ZINC_FINGER_C2H2_2"/>
    <property type="match status" value="1"/>
</dbReference>
<dbReference type="Pfam" id="PF13815">
    <property type="entry name" value="Dzip-like_N"/>
    <property type="match status" value="1"/>
</dbReference>
<dbReference type="SUPFAM" id="SSF57667">
    <property type="entry name" value="beta-beta-alpha zinc fingers"/>
    <property type="match status" value="1"/>
</dbReference>
<dbReference type="Proteomes" id="UP000504630">
    <property type="component" value="Chromosome 2"/>
</dbReference>
<keyword evidence="5" id="KW-0479">Metal-binding</keyword>
<sequence length="910" mass="103156">MLSFLFLSPPVIVWCRDADPFHDGAYYPFTSDTQGTHSSAGIPSLLNSPLSQHSVPGMTPSSGASTILPFKFRPRRESVDWRRINAVDIDLVVSQLDVDALQEHISGVTFCSLDGERCQRCQSPVDPALIKLLRLAQLTVEWLLHCQEFLTLNLRAAEERMAAAGRDREQLLAQQKKQEEKEKTLTTELKQRKKVIRNQQSLIAPQIISGHKCPHCDKSFLNSSFLHNHMQRRHPGEYEMELRSDSEKKSQNESLKFEISSLKEQIVQQQQDLQAKTAQEKEQQSMHKELLRELERFKAEELARMDRKIEDSRDGMRREMEFLYTRNIQALNEVNQNQTAKHEKQASPIHSQPERDLDNYKEMQIQAMQKLEQQLKKQDKKWGSKLQEIMAQHESEKNQLLNDLSRMQSSVSEHKESYQRLQQDLGRRLQEREQTIKAQRDQIRNISSNPPIKIVEVPVIATAPAPDPKPKRVVLDSSSFSERRPVEKKPEPVPEKKQRVTTSVLKRNPNIKKEMRPDLEQAVIEKLENLGVKPDQSGLKDKELSSILAKVHSKRESIAKGMPHYWRHREEIASTVEQKLGGPRRGSDPAPESQTKSRQSVQVLQIRPRSSSLPSRAPQVISGPAVKQPKTPQPAPRTKTTTQPKTSTPNTKTALRNFTSKTPPFSSDEESEEDTDMEEEQPPKQQRGKSPQPRLNQVQIRASKASPVQASQAPARHSFSANPQQARGSVGGVTKTTVTKVESDEEEEWSEVSELQEINPKRLQSFKDQNGNVDKRNVGKENKINDLARKMEKQFAERSLKKPAGGVSILPERKDEVQELTYTDLEESSEWLGSSLEDRLEMSKPAQGFAPTRKSLDSPSTSVWGTSTGKAPKSGLTEAGTGSTLKSSLCSLSDISDSEDISNKYNKHYS</sequence>
<evidence type="ECO:0000256" key="2">
    <source>
        <dbReference type="ARBA" id="ARBA00004120"/>
    </source>
</evidence>
<accession>A0A6J2R7B0</accession>
<dbReference type="Pfam" id="PF25977">
    <property type="entry name" value="DZIP1"/>
    <property type="match status" value="1"/>
</dbReference>
<feature type="compositionally biased region" description="Polar residues" evidence="13">
    <location>
        <begin position="654"/>
        <end position="665"/>
    </location>
</feature>
<feature type="compositionally biased region" description="Basic and acidic residues" evidence="13">
    <location>
        <begin position="773"/>
        <end position="786"/>
    </location>
</feature>
<dbReference type="PANTHER" id="PTHR21502:SF5">
    <property type="entry name" value="CILIUM ASSEMBLY PROTEIN DZIP1"/>
    <property type="match status" value="1"/>
</dbReference>
<evidence type="ECO:0000256" key="1">
    <source>
        <dbReference type="ARBA" id="ARBA00004114"/>
    </source>
</evidence>
<dbReference type="RefSeq" id="XP_029306643.1">
    <property type="nucleotide sequence ID" value="XM_029450783.1"/>
</dbReference>
<dbReference type="InterPro" id="IPR058883">
    <property type="entry name" value="DZIP1_dom"/>
</dbReference>
<evidence type="ECO:0000256" key="7">
    <source>
        <dbReference type="ARBA" id="ARBA00022833"/>
    </source>
</evidence>
<dbReference type="GO" id="GO:0036064">
    <property type="term" value="C:ciliary basal body"/>
    <property type="evidence" value="ECO:0007669"/>
    <property type="project" value="TreeGrafter"/>
</dbReference>
<evidence type="ECO:0000256" key="10">
    <source>
        <dbReference type="ARBA" id="ARBA00023273"/>
    </source>
</evidence>
<name>A0A6J2R7B0_COTGO</name>
<dbReference type="GO" id="GO:0005814">
    <property type="term" value="C:centriole"/>
    <property type="evidence" value="ECO:0007669"/>
    <property type="project" value="UniProtKB-SubCell"/>
</dbReference>
<dbReference type="GeneID" id="115020807"/>
<feature type="compositionally biased region" description="Low complexity" evidence="13">
    <location>
        <begin position="636"/>
        <end position="653"/>
    </location>
</feature>
<dbReference type="KEGG" id="cgob:115020807"/>
<dbReference type="AlphaFoldDB" id="A0A6J2R7B0"/>
<keyword evidence="14" id="KW-0732">Signal</keyword>
<protein>
    <submittedName>
        <fullName evidence="17">LOW QUALITY PROTEIN: cilium assembly protein DZIP1</fullName>
    </submittedName>
</protein>
<feature type="compositionally biased region" description="Polar residues" evidence="13">
    <location>
        <begin position="857"/>
        <end position="869"/>
    </location>
</feature>
<evidence type="ECO:0000313" key="16">
    <source>
        <dbReference type="Proteomes" id="UP000504630"/>
    </source>
</evidence>
<comment type="similarity">
    <text evidence="3">Belongs to the DZIP C2H2-type zinc-finger protein family.</text>
</comment>
<feature type="compositionally biased region" description="Acidic residues" evidence="13">
    <location>
        <begin position="667"/>
        <end position="680"/>
    </location>
</feature>
<dbReference type="GO" id="GO:0005737">
    <property type="term" value="C:cytoplasm"/>
    <property type="evidence" value="ECO:0007669"/>
    <property type="project" value="TreeGrafter"/>
</dbReference>
<dbReference type="PANTHER" id="PTHR21502">
    <property type="entry name" value="ZINC FINGER PROTEIN DZIP1"/>
    <property type="match status" value="1"/>
</dbReference>
<feature type="compositionally biased region" description="Polar residues" evidence="13">
    <location>
        <begin position="693"/>
        <end position="712"/>
    </location>
</feature>
<dbReference type="PROSITE" id="PS00028">
    <property type="entry name" value="ZINC_FINGER_C2H2_1"/>
    <property type="match status" value="1"/>
</dbReference>
<dbReference type="GO" id="GO:0008270">
    <property type="term" value="F:zinc ion binding"/>
    <property type="evidence" value="ECO:0007669"/>
    <property type="project" value="UniProtKB-KW"/>
</dbReference>
<evidence type="ECO:0000256" key="8">
    <source>
        <dbReference type="ARBA" id="ARBA00023054"/>
    </source>
</evidence>
<keyword evidence="9" id="KW-0206">Cytoskeleton</keyword>
<dbReference type="InterPro" id="IPR036236">
    <property type="entry name" value="Znf_C2H2_sf"/>
</dbReference>
<dbReference type="InterPro" id="IPR032714">
    <property type="entry name" value="DZIP1_N"/>
</dbReference>
<dbReference type="InterPro" id="IPR051241">
    <property type="entry name" value="DZIP_RILPL"/>
</dbReference>
<dbReference type="OrthoDB" id="515971at2759"/>
<comment type="subcellular location">
    <subcellularLocation>
        <location evidence="2">Cytoplasm</location>
        <location evidence="2">Cytoskeleton</location>
        <location evidence="2">Cilium basal body</location>
    </subcellularLocation>
    <subcellularLocation>
        <location evidence="1">Cytoplasm</location>
        <location evidence="1">Cytoskeleton</location>
        <location evidence="1">Microtubule organizing center</location>
        <location evidence="1">Centrosome</location>
        <location evidence="1">Centriole</location>
    </subcellularLocation>
</comment>
<evidence type="ECO:0000256" key="3">
    <source>
        <dbReference type="ARBA" id="ARBA00009131"/>
    </source>
</evidence>
<evidence type="ECO:0000256" key="6">
    <source>
        <dbReference type="ARBA" id="ARBA00022771"/>
    </source>
</evidence>
<evidence type="ECO:0000256" key="9">
    <source>
        <dbReference type="ARBA" id="ARBA00023212"/>
    </source>
</evidence>
<feature type="compositionally biased region" description="Basic and acidic residues" evidence="13">
    <location>
        <begin position="481"/>
        <end position="498"/>
    </location>
</feature>
<feature type="region of interest" description="Disordered" evidence="13">
    <location>
        <begin position="555"/>
        <end position="786"/>
    </location>
</feature>
<evidence type="ECO:0000256" key="14">
    <source>
        <dbReference type="SAM" id="SignalP"/>
    </source>
</evidence>
<dbReference type="CTD" id="22873"/>
<feature type="signal peptide" evidence="14">
    <location>
        <begin position="1"/>
        <end position="15"/>
    </location>
</feature>
<dbReference type="GO" id="GO:0060271">
    <property type="term" value="P:cilium assembly"/>
    <property type="evidence" value="ECO:0007669"/>
    <property type="project" value="UniProtKB-ARBA"/>
</dbReference>
<keyword evidence="10" id="KW-0966">Cell projection</keyword>
<evidence type="ECO:0000256" key="13">
    <source>
        <dbReference type="SAM" id="MobiDB-lite"/>
    </source>
</evidence>
<gene>
    <name evidence="17" type="primary">dzip1</name>
</gene>
<evidence type="ECO:0000256" key="11">
    <source>
        <dbReference type="PROSITE-ProRule" id="PRU00042"/>
    </source>
</evidence>
<evidence type="ECO:0000313" key="17">
    <source>
        <dbReference type="RefSeq" id="XP_029306643.1"/>
    </source>
</evidence>
<feature type="compositionally biased region" description="Low complexity" evidence="13">
    <location>
        <begin position="607"/>
        <end position="618"/>
    </location>
</feature>
<dbReference type="InterPro" id="IPR013087">
    <property type="entry name" value="Znf_C2H2_type"/>
</dbReference>
<keyword evidence="16" id="KW-1185">Reference proteome</keyword>
<feature type="coiled-coil region" evidence="12">
    <location>
        <begin position="154"/>
        <end position="188"/>
    </location>
</feature>
<dbReference type="Gene3D" id="3.30.160.60">
    <property type="entry name" value="Classic Zinc Finger"/>
    <property type="match status" value="1"/>
</dbReference>
<feature type="domain" description="C2H2-type" evidence="15">
    <location>
        <begin position="211"/>
        <end position="239"/>
    </location>
</feature>
<evidence type="ECO:0000256" key="4">
    <source>
        <dbReference type="ARBA" id="ARBA00022490"/>
    </source>
</evidence>
<keyword evidence="7" id="KW-0862">Zinc</keyword>
<keyword evidence="6 11" id="KW-0863">Zinc-finger</keyword>
<reference evidence="17" key="1">
    <citation type="submission" date="2025-08" db="UniProtKB">
        <authorList>
            <consortium name="RefSeq"/>
        </authorList>
    </citation>
    <scope>IDENTIFICATION</scope>
</reference>
<dbReference type="InParanoid" id="A0A6J2R7B0"/>
<evidence type="ECO:0000259" key="15">
    <source>
        <dbReference type="PROSITE" id="PS50157"/>
    </source>
</evidence>
<feature type="coiled-coil region" evidence="12">
    <location>
        <begin position="252"/>
        <end position="300"/>
    </location>
</feature>
<feature type="coiled-coil region" evidence="12">
    <location>
        <begin position="361"/>
        <end position="449"/>
    </location>
</feature>
<evidence type="ECO:0000256" key="12">
    <source>
        <dbReference type="SAM" id="Coils"/>
    </source>
</evidence>
<feature type="chain" id="PRO_5026652119" evidence="14">
    <location>
        <begin position="16"/>
        <end position="910"/>
    </location>
</feature>
<dbReference type="FunCoup" id="A0A6J2R7B0">
    <property type="interactions" value="566"/>
</dbReference>
<proteinExistence type="inferred from homology"/>
<keyword evidence="4" id="KW-0963">Cytoplasm</keyword>
<organism evidence="16 17">
    <name type="scientific">Cottoperca gobio</name>
    <name type="common">Frogmouth</name>
    <name type="synonym">Aphritis gobio</name>
    <dbReference type="NCBI Taxonomy" id="56716"/>
    <lineage>
        <taxon>Eukaryota</taxon>
        <taxon>Metazoa</taxon>
        <taxon>Chordata</taxon>
        <taxon>Craniata</taxon>
        <taxon>Vertebrata</taxon>
        <taxon>Euteleostomi</taxon>
        <taxon>Actinopterygii</taxon>
        <taxon>Neopterygii</taxon>
        <taxon>Teleostei</taxon>
        <taxon>Neoteleostei</taxon>
        <taxon>Acanthomorphata</taxon>
        <taxon>Eupercaria</taxon>
        <taxon>Perciformes</taxon>
        <taxon>Notothenioidei</taxon>
        <taxon>Bovichtidae</taxon>
        <taxon>Cottoperca</taxon>
    </lineage>
</organism>
<keyword evidence="8 12" id="KW-0175">Coiled coil</keyword>
<feature type="region of interest" description="Disordered" evidence="13">
    <location>
        <begin position="828"/>
        <end position="889"/>
    </location>
</feature>
<evidence type="ECO:0000256" key="5">
    <source>
        <dbReference type="ARBA" id="ARBA00022723"/>
    </source>
</evidence>